<feature type="domain" description="Ig-like" evidence="7">
    <location>
        <begin position="304"/>
        <end position="389"/>
    </location>
</feature>
<evidence type="ECO:0000256" key="1">
    <source>
        <dbReference type="ARBA" id="ARBA00004479"/>
    </source>
</evidence>
<dbReference type="InterPro" id="IPR003598">
    <property type="entry name" value="Ig_sub2"/>
</dbReference>
<dbReference type="InterPro" id="IPR013783">
    <property type="entry name" value="Ig-like_fold"/>
</dbReference>
<accession>A0ABD3XM95</accession>
<dbReference type="EMBL" id="JBJQND010000002">
    <property type="protein sequence ID" value="KAL3887372.1"/>
    <property type="molecule type" value="Genomic_DNA"/>
</dbReference>
<dbReference type="InterPro" id="IPR007110">
    <property type="entry name" value="Ig-like_dom"/>
</dbReference>
<comment type="subcellular location">
    <subcellularLocation>
        <location evidence="1">Membrane</location>
        <topology evidence="1">Single-pass type I membrane protein</topology>
    </subcellularLocation>
</comment>
<dbReference type="GO" id="GO:0016020">
    <property type="term" value="C:membrane"/>
    <property type="evidence" value="ECO:0007669"/>
    <property type="project" value="UniProtKB-SubCell"/>
</dbReference>
<dbReference type="SMART" id="SM00408">
    <property type="entry name" value="IGc2"/>
    <property type="match status" value="2"/>
</dbReference>
<evidence type="ECO:0000256" key="5">
    <source>
        <dbReference type="ARBA" id="ARBA00023319"/>
    </source>
</evidence>
<keyword evidence="4" id="KW-0325">Glycoprotein</keyword>
<dbReference type="AlphaFoldDB" id="A0ABD3XM95"/>
<keyword evidence="2 6" id="KW-0472">Membrane</keyword>
<keyword evidence="6" id="KW-1133">Transmembrane helix</keyword>
<feature type="non-terminal residue" evidence="8">
    <location>
        <position position="584"/>
    </location>
</feature>
<feature type="domain" description="Ig-like" evidence="7">
    <location>
        <begin position="86"/>
        <end position="203"/>
    </location>
</feature>
<reference evidence="8 9" key="1">
    <citation type="submission" date="2024-11" db="EMBL/GenBank/DDBJ databases">
        <title>Chromosome-level genome assembly of the freshwater bivalve Anodonta woodiana.</title>
        <authorList>
            <person name="Chen X."/>
        </authorList>
    </citation>
    <scope>NUCLEOTIDE SEQUENCE [LARGE SCALE GENOMIC DNA]</scope>
    <source>
        <strain evidence="8">MN2024</strain>
        <tissue evidence="8">Gills</tissue>
    </source>
</reference>
<keyword evidence="6" id="KW-0812">Transmembrane</keyword>
<dbReference type="Pfam" id="PF07679">
    <property type="entry name" value="I-set"/>
    <property type="match status" value="1"/>
</dbReference>
<sequence>MKDDYIRIWLRNPSTCEFEKTINSDLSMYTMTCKHPRIYILVIHRINVSDHKTTWKCSMASKEGGQCFGVSHPCISKVLTLFRRIPVTTVRLTNDHGLPLYSPVTVENGSRTNFTCDTSPNGSRPSALFRWYKRQDGQISNLTEDHTVSAISNLETRPGESDADVLISNNTLSLSFKKSYQNISVICAAQDETNTGTYVQSLEVPINIVYPPVVTIFPNSPHIKVKEGSQNFRLMCHVNESNPKEYQDGFEWLHNGQVIQDVKSSSYMIETVKRPHDGRYQCKAKNHYGIGSSEAVTINVQYAAKIANLSVTKSDILNENDTATLSCFVDSNPESNITWMKEGHGGHLKTDLYTRQSHLVFNCVQCLNASNYTCEASNGLGSPVKREISLHVNCHPRTDFRSPPVTKVYSKLRGEAALTYTVISYPDPKFQWTFTGNGSEKRALPYSATQKDERRTSTLIFTNLDVKDFGFYSVIATNPFSPAATCVFELIIAEGHENEMRLSLVGIVAIIAVLPVVAIVVFGVKRSLYRNGAASHHGKQSSPSDNGSAKIRPVVAKSVREIEVTGEPECLQLNANENQYLEVY</sequence>
<organism evidence="8 9">
    <name type="scientific">Sinanodonta woodiana</name>
    <name type="common">Chinese pond mussel</name>
    <name type="synonym">Anodonta woodiana</name>
    <dbReference type="NCBI Taxonomy" id="1069815"/>
    <lineage>
        <taxon>Eukaryota</taxon>
        <taxon>Metazoa</taxon>
        <taxon>Spiralia</taxon>
        <taxon>Lophotrochozoa</taxon>
        <taxon>Mollusca</taxon>
        <taxon>Bivalvia</taxon>
        <taxon>Autobranchia</taxon>
        <taxon>Heteroconchia</taxon>
        <taxon>Palaeoheterodonta</taxon>
        <taxon>Unionida</taxon>
        <taxon>Unionoidea</taxon>
        <taxon>Unionidae</taxon>
        <taxon>Unioninae</taxon>
        <taxon>Sinanodonta</taxon>
    </lineage>
</organism>
<name>A0ABD3XM95_SINWO</name>
<dbReference type="PROSITE" id="PS50835">
    <property type="entry name" value="IG_LIKE"/>
    <property type="match status" value="3"/>
</dbReference>
<dbReference type="PANTHER" id="PTHR11640:SF31">
    <property type="entry name" value="IRREGULAR CHIASM C-ROUGHEST PROTEIN-RELATED"/>
    <property type="match status" value="1"/>
</dbReference>
<keyword evidence="3" id="KW-1015">Disulfide bond</keyword>
<protein>
    <recommendedName>
        <fullName evidence="7">Ig-like domain-containing protein</fullName>
    </recommendedName>
</protein>
<dbReference type="InterPro" id="IPR051275">
    <property type="entry name" value="Cell_adhesion_signaling"/>
</dbReference>
<dbReference type="Pfam" id="PF13927">
    <property type="entry name" value="Ig_3"/>
    <property type="match status" value="2"/>
</dbReference>
<dbReference type="SMART" id="SM00409">
    <property type="entry name" value="IG"/>
    <property type="match status" value="4"/>
</dbReference>
<dbReference type="SUPFAM" id="SSF48726">
    <property type="entry name" value="Immunoglobulin"/>
    <property type="match status" value="3"/>
</dbReference>
<keyword evidence="9" id="KW-1185">Reference proteome</keyword>
<keyword evidence="5" id="KW-0393">Immunoglobulin domain</keyword>
<dbReference type="PANTHER" id="PTHR11640">
    <property type="entry name" value="NEPHRIN"/>
    <property type="match status" value="1"/>
</dbReference>
<feature type="transmembrane region" description="Helical" evidence="6">
    <location>
        <begin position="502"/>
        <end position="524"/>
    </location>
</feature>
<dbReference type="InterPro" id="IPR036179">
    <property type="entry name" value="Ig-like_dom_sf"/>
</dbReference>
<evidence type="ECO:0000313" key="8">
    <source>
        <dbReference type="EMBL" id="KAL3887372.1"/>
    </source>
</evidence>
<evidence type="ECO:0000256" key="6">
    <source>
        <dbReference type="SAM" id="Phobius"/>
    </source>
</evidence>
<proteinExistence type="predicted"/>
<evidence type="ECO:0000256" key="4">
    <source>
        <dbReference type="ARBA" id="ARBA00023180"/>
    </source>
</evidence>
<comment type="caution">
    <text evidence="8">The sequence shown here is derived from an EMBL/GenBank/DDBJ whole genome shotgun (WGS) entry which is preliminary data.</text>
</comment>
<dbReference type="InterPro" id="IPR013098">
    <property type="entry name" value="Ig_I-set"/>
</dbReference>
<gene>
    <name evidence="8" type="ORF">ACJMK2_027314</name>
</gene>
<evidence type="ECO:0000256" key="2">
    <source>
        <dbReference type="ARBA" id="ARBA00023136"/>
    </source>
</evidence>
<dbReference type="InterPro" id="IPR003599">
    <property type="entry name" value="Ig_sub"/>
</dbReference>
<evidence type="ECO:0000259" key="7">
    <source>
        <dbReference type="PROSITE" id="PS50835"/>
    </source>
</evidence>
<dbReference type="Proteomes" id="UP001634394">
    <property type="component" value="Unassembled WGS sequence"/>
</dbReference>
<evidence type="ECO:0000256" key="3">
    <source>
        <dbReference type="ARBA" id="ARBA00023157"/>
    </source>
</evidence>
<dbReference type="Gene3D" id="2.60.40.10">
    <property type="entry name" value="Immunoglobulins"/>
    <property type="match status" value="4"/>
</dbReference>
<evidence type="ECO:0000313" key="9">
    <source>
        <dbReference type="Proteomes" id="UP001634394"/>
    </source>
</evidence>
<feature type="domain" description="Ig-like" evidence="7">
    <location>
        <begin position="212"/>
        <end position="299"/>
    </location>
</feature>